<proteinExistence type="predicted"/>
<dbReference type="RefSeq" id="WP_129229881.1">
    <property type="nucleotide sequence ID" value="NZ_QYBB01000076.1"/>
</dbReference>
<dbReference type="Proteomes" id="UP000290759">
    <property type="component" value="Unassembled WGS sequence"/>
</dbReference>
<keyword evidence="1" id="KW-0732">Signal</keyword>
<comment type="caution">
    <text evidence="2">The sequence shown here is derived from an EMBL/GenBank/DDBJ whole genome shotgun (WGS) entry which is preliminary data.</text>
</comment>
<feature type="signal peptide" evidence="1">
    <location>
        <begin position="1"/>
        <end position="26"/>
    </location>
</feature>
<organism evidence="2 3">
    <name type="scientific">Lichenibacterium minor</name>
    <dbReference type="NCBI Taxonomy" id="2316528"/>
    <lineage>
        <taxon>Bacteria</taxon>
        <taxon>Pseudomonadati</taxon>
        <taxon>Pseudomonadota</taxon>
        <taxon>Alphaproteobacteria</taxon>
        <taxon>Hyphomicrobiales</taxon>
        <taxon>Lichenihabitantaceae</taxon>
        <taxon>Lichenibacterium</taxon>
    </lineage>
</organism>
<reference evidence="2 3" key="1">
    <citation type="submission" date="2018-12" db="EMBL/GenBank/DDBJ databases">
        <authorList>
            <person name="Grouzdev D.S."/>
            <person name="Krutkina M.S."/>
        </authorList>
    </citation>
    <scope>NUCLEOTIDE SEQUENCE [LARGE SCALE GENOMIC DNA]</scope>
    <source>
        <strain evidence="2 3">RmlP026</strain>
    </source>
</reference>
<evidence type="ECO:0000256" key="1">
    <source>
        <dbReference type="SAM" id="SignalP"/>
    </source>
</evidence>
<reference evidence="2 3" key="2">
    <citation type="submission" date="2019-02" db="EMBL/GenBank/DDBJ databases">
        <title>'Lichenibacterium ramalinii' gen. nov. sp. nov., 'Lichenibacterium minor' gen. nov. sp. nov.</title>
        <authorList>
            <person name="Pankratov T."/>
        </authorList>
    </citation>
    <scope>NUCLEOTIDE SEQUENCE [LARGE SCALE GENOMIC DNA]</scope>
    <source>
        <strain evidence="2 3">RmlP026</strain>
    </source>
</reference>
<dbReference type="AlphaFoldDB" id="A0A4Q2U2W0"/>
<keyword evidence="3" id="KW-1185">Reference proteome</keyword>
<protein>
    <submittedName>
        <fullName evidence="2">Uncharacterized protein</fullName>
    </submittedName>
</protein>
<sequence>MRLVPAALAALLAAPLALAPAAPAAAQDCDCGFGAPPAYVETGPATLVVPRTTYVPHTRYARETVLVPRTRLVPRVVYVPRTRLERRTVAVPRTVYSAHTSYTAYPAPGGGYPSGYRYGATYVPPGTTYGCTLGLVGCDSSAVGPIGY</sequence>
<feature type="chain" id="PRO_5020616865" evidence="1">
    <location>
        <begin position="27"/>
        <end position="148"/>
    </location>
</feature>
<name>A0A4Q2U2W0_9HYPH</name>
<accession>A0A4Q2U2W0</accession>
<evidence type="ECO:0000313" key="3">
    <source>
        <dbReference type="Proteomes" id="UP000290759"/>
    </source>
</evidence>
<dbReference type="EMBL" id="QYBB01000076">
    <property type="protein sequence ID" value="RYC29035.1"/>
    <property type="molecule type" value="Genomic_DNA"/>
</dbReference>
<evidence type="ECO:0000313" key="2">
    <source>
        <dbReference type="EMBL" id="RYC29035.1"/>
    </source>
</evidence>
<gene>
    <name evidence="2" type="ORF">D3273_26080</name>
</gene>